<keyword evidence="1" id="KW-0472">Membrane</keyword>
<keyword evidence="1" id="KW-0812">Transmembrane</keyword>
<sequence length="459" mass="52934">MPKDNATVKQRLFYPFAPNFDNSIISKENVTFIVFCWGATFDYFEFDRQNTSWKLPNQQQLTIQDDQVYLEQEQLQLNKLINCQDLVLIVKRYQDLVIKTTNLPNTAITISNQRAAPLSGLNQMAGQEILMLPSSNKKQESSFEYDLGKINAATKTYFNDQLVKTQLAGKFEVGDSFFVNGLYIEMNPQQFKITEVFGKLWLDERYFIEETFKPLVPIDFPEYTRSPRIRLAQPDDKVPVNNPKPADRKPSNLLRMLIPSLGMLAASVLMTFVSGMNLYMMMGMGSMSLITVLMTLYLGHSDKKKFKKDQKDFKNAYKFTRNCINHFNLWGKEAVSGGKIAINSEIVAEMSHDASEIKEQLTQIKHANDTIIPEMDKALREVKEKFVNMFPVDMSSVIEETISENRLRPHQYADLGAIHEVDHEIMHNEVNLGQLERAVHRTVIDEQQTDSEWSRKFHL</sequence>
<comment type="caution">
    <text evidence="2">The sequence shown here is derived from an EMBL/GenBank/DDBJ whole genome shotgun (WGS) entry which is preliminary data.</text>
</comment>
<feature type="transmembrane region" description="Helical" evidence="1">
    <location>
        <begin position="253"/>
        <end position="272"/>
    </location>
</feature>
<organism evidence="2 3">
    <name type="scientific">Fructilactobacillus florum DSM 22689 = JCM 16035</name>
    <dbReference type="NCBI Taxonomy" id="1423745"/>
    <lineage>
        <taxon>Bacteria</taxon>
        <taxon>Bacillati</taxon>
        <taxon>Bacillota</taxon>
        <taxon>Bacilli</taxon>
        <taxon>Lactobacillales</taxon>
        <taxon>Lactobacillaceae</taxon>
        <taxon>Fructilactobacillus</taxon>
    </lineage>
</organism>
<dbReference type="RefSeq" id="WP_056961644.1">
    <property type="nucleotide sequence ID" value="NZ_AYZI01000005.1"/>
</dbReference>
<dbReference type="EMBL" id="AYZI01000005">
    <property type="protein sequence ID" value="KRM91350.1"/>
    <property type="molecule type" value="Genomic_DNA"/>
</dbReference>
<proteinExistence type="predicted"/>
<protein>
    <submittedName>
        <fullName evidence="2">Uncharacterized protein</fullName>
    </submittedName>
</protein>
<keyword evidence="1" id="KW-1133">Transmembrane helix</keyword>
<dbReference type="PATRIC" id="fig|1423745.4.peg.920"/>
<gene>
    <name evidence="2" type="ORF">FC87_GL000859</name>
</gene>
<dbReference type="STRING" id="1423745.GCA_001311215_01622"/>
<evidence type="ECO:0000256" key="1">
    <source>
        <dbReference type="SAM" id="Phobius"/>
    </source>
</evidence>
<name>A0A0R2CTF3_9LACO</name>
<feature type="transmembrane region" description="Helical" evidence="1">
    <location>
        <begin position="278"/>
        <end position="298"/>
    </location>
</feature>
<accession>A0A0R2CTF3</accession>
<evidence type="ECO:0000313" key="3">
    <source>
        <dbReference type="Proteomes" id="UP000051586"/>
    </source>
</evidence>
<reference evidence="2 3" key="1">
    <citation type="journal article" date="2015" name="Genome Announc.">
        <title>Expanding the biotechnology potential of lactobacilli through comparative genomics of 213 strains and associated genera.</title>
        <authorList>
            <person name="Sun Z."/>
            <person name="Harris H.M."/>
            <person name="McCann A."/>
            <person name="Guo C."/>
            <person name="Argimon S."/>
            <person name="Zhang W."/>
            <person name="Yang X."/>
            <person name="Jeffery I.B."/>
            <person name="Cooney J.C."/>
            <person name="Kagawa T.F."/>
            <person name="Liu W."/>
            <person name="Song Y."/>
            <person name="Salvetti E."/>
            <person name="Wrobel A."/>
            <person name="Rasinkangas P."/>
            <person name="Parkhill J."/>
            <person name="Rea M.C."/>
            <person name="O'Sullivan O."/>
            <person name="Ritari J."/>
            <person name="Douillard F.P."/>
            <person name="Paul Ross R."/>
            <person name="Yang R."/>
            <person name="Briner A.E."/>
            <person name="Felis G.E."/>
            <person name="de Vos W.M."/>
            <person name="Barrangou R."/>
            <person name="Klaenhammer T.R."/>
            <person name="Caufield P.W."/>
            <person name="Cui Y."/>
            <person name="Zhang H."/>
            <person name="O'Toole P.W."/>
        </authorList>
    </citation>
    <scope>NUCLEOTIDE SEQUENCE [LARGE SCALE GENOMIC DNA]</scope>
    <source>
        <strain evidence="2 3">DSM 22689</strain>
    </source>
</reference>
<evidence type="ECO:0000313" key="2">
    <source>
        <dbReference type="EMBL" id="KRM91350.1"/>
    </source>
</evidence>
<dbReference type="Proteomes" id="UP000051586">
    <property type="component" value="Unassembled WGS sequence"/>
</dbReference>
<dbReference type="AlphaFoldDB" id="A0A0R2CTF3"/>